<reference evidence="7 8" key="1">
    <citation type="journal article" date="2012" name="Nucleic Acids Res.">
        <title>Sequencing of the smallest Apicomplexan genome from the human pathogen Babesia microti.</title>
        <authorList>
            <person name="Cornillot E."/>
            <person name="Hadj-Kaddour K."/>
            <person name="Dassouli A."/>
            <person name="Noel B."/>
            <person name="Ranwez V."/>
            <person name="Vacherie B."/>
            <person name="Augagneur Y."/>
            <person name="Bres V."/>
            <person name="Duclos A."/>
            <person name="Randazzo S."/>
            <person name="Carcy B."/>
            <person name="Debierre-Grockiego F."/>
            <person name="Delbecq S."/>
            <person name="Moubri-Menage K."/>
            <person name="Shams-Eldin H."/>
            <person name="Usmani-Brown S."/>
            <person name="Bringaud F."/>
            <person name="Wincker P."/>
            <person name="Vivares C.P."/>
            <person name="Schwarz R.T."/>
            <person name="Schetters T.P."/>
            <person name="Krause P.J."/>
            <person name="Gorenflot A."/>
            <person name="Berry V."/>
            <person name="Barbe V."/>
            <person name="Ben Mamoun C."/>
        </authorList>
    </citation>
    <scope>NUCLEOTIDE SEQUENCE [LARGE SCALE GENOMIC DNA]</scope>
    <source>
        <strain evidence="7 8">RI</strain>
    </source>
</reference>
<dbReference type="KEGG" id="bmic:BmR1_04g09350"/>
<evidence type="ECO:0000313" key="8">
    <source>
        <dbReference type="Proteomes" id="UP000002899"/>
    </source>
</evidence>
<comment type="subcellular location">
    <subcellularLocation>
        <location evidence="1 6">Nucleus</location>
        <location evidence="1 6">Nucleolus</location>
    </subcellularLocation>
</comment>
<evidence type="ECO:0000256" key="2">
    <source>
        <dbReference type="ARBA" id="ARBA00005424"/>
    </source>
</evidence>
<evidence type="ECO:0000256" key="4">
    <source>
        <dbReference type="ARBA" id="ARBA00022552"/>
    </source>
</evidence>
<evidence type="ECO:0000313" key="7">
    <source>
        <dbReference type="EMBL" id="CCF76041.2"/>
    </source>
</evidence>
<dbReference type="GO" id="GO:0006364">
    <property type="term" value="P:rRNA processing"/>
    <property type="evidence" value="ECO:0007669"/>
    <property type="project" value="UniProtKB-KW"/>
</dbReference>
<keyword evidence="5 6" id="KW-0539">Nucleus</keyword>
<dbReference type="GO" id="GO:0042273">
    <property type="term" value="P:ribosomal large subunit biogenesis"/>
    <property type="evidence" value="ECO:0007669"/>
    <property type="project" value="UniProtKB-ARBA"/>
</dbReference>
<comment type="subunit">
    <text evidence="6">Component of the pre-66S ribosomal particle.</text>
</comment>
<keyword evidence="6" id="KW-0687">Ribonucleoprotein</keyword>
<organism evidence="7 8">
    <name type="scientific">Babesia microti (strain RI)</name>
    <dbReference type="NCBI Taxonomy" id="1133968"/>
    <lineage>
        <taxon>Eukaryota</taxon>
        <taxon>Sar</taxon>
        <taxon>Alveolata</taxon>
        <taxon>Apicomplexa</taxon>
        <taxon>Aconoidasida</taxon>
        <taxon>Piroplasmida</taxon>
        <taxon>Babesiidae</taxon>
        <taxon>Babesia</taxon>
    </lineage>
</organism>
<dbReference type="FunFam" id="2.40.10.310:FF:000001">
    <property type="entry name" value="NSA2, ribosome biogenesis homolog"/>
    <property type="match status" value="1"/>
</dbReference>
<sequence length="259" mass="30098">MPQNDYIERHIKHYGRRFDHEKRTRKRMARSVHKESQKSQSLCGIKAKIRNRKRYTEKVELKRNIKSLAESEGKIQVTKNDEAPIPAYLLGRNDVNRTKILSNMIKQKRKERAGKWQVPLPKVKAMSEYEMFRVIKTGKRKKKAWKRLIDKASFVPQDFTRKPPKFERFIRPTGLRFKRAHVTHPELKTTFYLDIVGVKKNPQSTLYTSLGIITKGTIIEVNVSDLGLVTQTGNVVWAKYAQVTNNPDIDGCINAVLLV</sequence>
<dbReference type="EMBL" id="LN871599">
    <property type="protein sequence ID" value="CCF76041.2"/>
    <property type="molecule type" value="Genomic_DNA"/>
</dbReference>
<dbReference type="PANTHER" id="PTHR12642">
    <property type="entry name" value="RIBOSOME BIOGENESIS PROTEIN NSA2 HOMOLOG"/>
    <property type="match status" value="1"/>
</dbReference>
<accession>I7IT30</accession>
<dbReference type="Proteomes" id="UP000002899">
    <property type="component" value="Chromosome IV"/>
</dbReference>
<dbReference type="CDD" id="cd11381">
    <property type="entry name" value="NSA2"/>
    <property type="match status" value="1"/>
</dbReference>
<evidence type="ECO:0000256" key="1">
    <source>
        <dbReference type="ARBA" id="ARBA00004604"/>
    </source>
</evidence>
<keyword evidence="4 6" id="KW-0698">rRNA processing</keyword>
<proteinExistence type="inferred from homology"/>
<dbReference type="RefSeq" id="XP_021337212.1">
    <property type="nucleotide sequence ID" value="XM_021482779.1"/>
</dbReference>
<dbReference type="InterPro" id="IPR039411">
    <property type="entry name" value="NSA2_fam"/>
</dbReference>
<comment type="similarity">
    <text evidence="2 6">Belongs to the eukaryotic ribosomal protein eS8 family. Ribosome biogenesis protein NSA2 subfamily.</text>
</comment>
<dbReference type="GeneID" id="24426495"/>
<name>I7IT30_BABMR</name>
<dbReference type="InterPro" id="IPR022309">
    <property type="entry name" value="Ribosomal_Se8/biogenesis_NSA2"/>
</dbReference>
<protein>
    <recommendedName>
        <fullName evidence="6">Ribosome biogenesis protein NSA2 homolog</fullName>
    </recommendedName>
</protein>
<evidence type="ECO:0000256" key="3">
    <source>
        <dbReference type="ARBA" id="ARBA00022517"/>
    </source>
</evidence>
<gene>
    <name evidence="7" type="ORF">BmR1_04g09350</name>
</gene>
<keyword evidence="8" id="KW-1185">Reference proteome</keyword>
<dbReference type="GO" id="GO:0030684">
    <property type="term" value="C:preribosome"/>
    <property type="evidence" value="ECO:0007669"/>
    <property type="project" value="UniProtKB-ARBA"/>
</dbReference>
<comment type="function">
    <text evidence="6">Involved in the biogenesis of the 60S ribosomal subunit. May play a part in the quality control of pre-60S particles.</text>
</comment>
<dbReference type="Pfam" id="PF01201">
    <property type="entry name" value="Ribosomal_S8e"/>
    <property type="match status" value="1"/>
</dbReference>
<reference evidence="7 8" key="3">
    <citation type="journal article" date="2016" name="Sci. Rep.">
        <title>Genome-wide diversity and gene expression profiling of Babesia microti isolates identify polymorphic genes that mediate host-pathogen interactions.</title>
        <authorList>
            <person name="Silva J.C."/>
            <person name="Cornillot E."/>
            <person name="McCracken C."/>
            <person name="Usmani-Brown S."/>
            <person name="Dwivedi A."/>
            <person name="Ifeonu O.O."/>
            <person name="Crabtree J."/>
            <person name="Gotia H.T."/>
            <person name="Virji A.Z."/>
            <person name="Reynes C."/>
            <person name="Colinge J."/>
            <person name="Kumar V."/>
            <person name="Lawres L."/>
            <person name="Pazzi J.E."/>
            <person name="Pablo J.V."/>
            <person name="Hung C."/>
            <person name="Brancato J."/>
            <person name="Kumari P."/>
            <person name="Orvis J."/>
            <person name="Tretina K."/>
            <person name="Chibucos M."/>
            <person name="Ott S."/>
            <person name="Sadzewicz L."/>
            <person name="Sengamalay N."/>
            <person name="Shetty A.C."/>
            <person name="Su Q."/>
            <person name="Tallon L."/>
            <person name="Fraser C.M."/>
            <person name="Frutos R."/>
            <person name="Molina D.M."/>
            <person name="Krause P.J."/>
            <person name="Ben Mamoun C."/>
        </authorList>
    </citation>
    <scope>NUCLEOTIDE SEQUENCE [LARGE SCALE GENOMIC DNA]</scope>
    <source>
        <strain evidence="7 8">RI</strain>
    </source>
</reference>
<dbReference type="OrthoDB" id="1847590at2759"/>
<evidence type="ECO:0000256" key="5">
    <source>
        <dbReference type="ARBA" id="ARBA00023242"/>
    </source>
</evidence>
<reference evidence="7 8" key="2">
    <citation type="journal article" date="2013" name="PLoS ONE">
        <title>Whole genome mapping and re-organization of the nuclear and mitochondrial genomes of Babesia microti isolates.</title>
        <authorList>
            <person name="Cornillot E."/>
            <person name="Dassouli A."/>
            <person name="Garg A."/>
            <person name="Pachikara N."/>
            <person name="Randazzo S."/>
            <person name="Depoix D."/>
            <person name="Carcy B."/>
            <person name="Delbecq S."/>
            <person name="Frutos R."/>
            <person name="Silva J.C."/>
            <person name="Sutton R."/>
            <person name="Krause P.J."/>
            <person name="Mamoun C.B."/>
        </authorList>
    </citation>
    <scope>NUCLEOTIDE SEQUENCE [LARGE SCALE GENOMIC DNA]</scope>
    <source>
        <strain evidence="7 8">RI</strain>
    </source>
</reference>
<evidence type="ECO:0000256" key="6">
    <source>
        <dbReference type="RuleBase" id="RU367114"/>
    </source>
</evidence>
<dbReference type="VEuPathDB" id="PiroplasmaDB:BmR1_04g09350"/>
<keyword evidence="3 6" id="KW-0690">Ribosome biogenesis</keyword>
<dbReference type="AlphaFoldDB" id="I7IT30"/>
<dbReference type="GO" id="GO:0005730">
    <property type="term" value="C:nucleolus"/>
    <property type="evidence" value="ECO:0007669"/>
    <property type="project" value="UniProtKB-SubCell"/>
</dbReference>
<dbReference type="Gene3D" id="2.40.10.310">
    <property type="match status" value="1"/>
</dbReference>